<name>A0A0C2RWF3_AMAMK</name>
<dbReference type="HOGENOM" id="CLU_196228_0_0_1"/>
<feature type="non-terminal residue" evidence="1">
    <location>
        <position position="1"/>
    </location>
</feature>
<dbReference type="EMBL" id="KN818687">
    <property type="protein sequence ID" value="KIL54600.1"/>
    <property type="molecule type" value="Genomic_DNA"/>
</dbReference>
<sequence length="58" mass="6422">LAVAFQGILREFGIENKILSVTCDNASNNDTMAENLAETLPSWSVVNRTRCFAHIINL</sequence>
<gene>
    <name evidence="1" type="ORF">M378DRAFT_41660</name>
</gene>
<evidence type="ECO:0000313" key="2">
    <source>
        <dbReference type="Proteomes" id="UP000054549"/>
    </source>
</evidence>
<organism evidence="1 2">
    <name type="scientific">Amanita muscaria (strain Koide BX008)</name>
    <dbReference type="NCBI Taxonomy" id="946122"/>
    <lineage>
        <taxon>Eukaryota</taxon>
        <taxon>Fungi</taxon>
        <taxon>Dikarya</taxon>
        <taxon>Basidiomycota</taxon>
        <taxon>Agaricomycotina</taxon>
        <taxon>Agaricomycetes</taxon>
        <taxon>Agaricomycetidae</taxon>
        <taxon>Agaricales</taxon>
        <taxon>Pluteineae</taxon>
        <taxon>Amanitaceae</taxon>
        <taxon>Amanita</taxon>
    </lineage>
</organism>
<dbReference type="SUPFAM" id="SSF53098">
    <property type="entry name" value="Ribonuclease H-like"/>
    <property type="match status" value="1"/>
</dbReference>
<reference evidence="1 2" key="1">
    <citation type="submission" date="2014-04" db="EMBL/GenBank/DDBJ databases">
        <title>Evolutionary Origins and Diversification of the Mycorrhizal Mutualists.</title>
        <authorList>
            <consortium name="DOE Joint Genome Institute"/>
            <consortium name="Mycorrhizal Genomics Consortium"/>
            <person name="Kohler A."/>
            <person name="Kuo A."/>
            <person name="Nagy L.G."/>
            <person name="Floudas D."/>
            <person name="Copeland A."/>
            <person name="Barry K.W."/>
            <person name="Cichocki N."/>
            <person name="Veneault-Fourrey C."/>
            <person name="LaButti K."/>
            <person name="Lindquist E.A."/>
            <person name="Lipzen A."/>
            <person name="Lundell T."/>
            <person name="Morin E."/>
            <person name="Murat C."/>
            <person name="Riley R."/>
            <person name="Ohm R."/>
            <person name="Sun H."/>
            <person name="Tunlid A."/>
            <person name="Henrissat B."/>
            <person name="Grigoriev I.V."/>
            <person name="Hibbett D.S."/>
            <person name="Martin F."/>
        </authorList>
    </citation>
    <scope>NUCLEOTIDE SEQUENCE [LARGE SCALE GENOMIC DNA]</scope>
    <source>
        <strain evidence="1 2">Koide BX008</strain>
    </source>
</reference>
<protein>
    <recommendedName>
        <fullName evidence="3">Transposase</fullName>
    </recommendedName>
</protein>
<evidence type="ECO:0000313" key="1">
    <source>
        <dbReference type="EMBL" id="KIL54600.1"/>
    </source>
</evidence>
<proteinExistence type="predicted"/>
<dbReference type="OrthoDB" id="2748837at2759"/>
<dbReference type="InParanoid" id="A0A0C2RWF3"/>
<dbReference type="AlphaFoldDB" id="A0A0C2RWF3"/>
<evidence type="ECO:0008006" key="3">
    <source>
        <dbReference type="Google" id="ProtNLM"/>
    </source>
</evidence>
<dbReference type="InterPro" id="IPR012337">
    <property type="entry name" value="RNaseH-like_sf"/>
</dbReference>
<feature type="non-terminal residue" evidence="1">
    <location>
        <position position="58"/>
    </location>
</feature>
<keyword evidence="2" id="KW-1185">Reference proteome</keyword>
<dbReference type="Proteomes" id="UP000054549">
    <property type="component" value="Unassembled WGS sequence"/>
</dbReference>
<accession>A0A0C2RWF3</accession>